<dbReference type="InterPro" id="IPR000571">
    <property type="entry name" value="Znf_CCCH"/>
</dbReference>
<evidence type="ECO:0000256" key="4">
    <source>
        <dbReference type="ARBA" id="ARBA00023125"/>
    </source>
</evidence>
<feature type="compositionally biased region" description="Polar residues" evidence="6">
    <location>
        <begin position="1"/>
        <end position="18"/>
    </location>
</feature>
<keyword evidence="2 5" id="KW-0863">Zinc-finger</keyword>
<feature type="region of interest" description="Disordered" evidence="6">
    <location>
        <begin position="1"/>
        <end position="44"/>
    </location>
</feature>
<dbReference type="PANTHER" id="PTHR12506:SF79">
    <property type="entry name" value="ZINC FINGER C-X8-C-X5-C-X3-H TYPE FAMILY PROTEIN-RELATED"/>
    <property type="match status" value="1"/>
</dbReference>
<name>A0ABD1AS38_CARAN</name>
<dbReference type="GO" id="GO:0003677">
    <property type="term" value="F:DNA binding"/>
    <property type="evidence" value="ECO:0007669"/>
    <property type="project" value="UniProtKB-KW"/>
</dbReference>
<accession>A0ABD1AS38</accession>
<dbReference type="SUPFAM" id="SSF90229">
    <property type="entry name" value="CCCH zinc finger"/>
    <property type="match status" value="4"/>
</dbReference>
<keyword evidence="9" id="KW-1185">Reference proteome</keyword>
<dbReference type="AlphaFoldDB" id="A0ABD1AS38"/>
<feature type="domain" description="C3H1-type" evidence="7">
    <location>
        <begin position="134"/>
        <end position="162"/>
    </location>
</feature>
<gene>
    <name evidence="8" type="ORF">V5N11_005193</name>
</gene>
<dbReference type="SMART" id="SM00356">
    <property type="entry name" value="ZnF_C3H1"/>
    <property type="match status" value="5"/>
</dbReference>
<reference evidence="8 9" key="1">
    <citation type="submission" date="2024-04" db="EMBL/GenBank/DDBJ databases">
        <title>Genome assembly C_amara_ONT_v2.</title>
        <authorList>
            <person name="Yant L."/>
            <person name="Moore C."/>
            <person name="Slenker M."/>
        </authorList>
    </citation>
    <scope>NUCLEOTIDE SEQUENCE [LARGE SCALE GENOMIC DNA]</scope>
    <source>
        <tissue evidence="8">Leaf</tissue>
    </source>
</reference>
<dbReference type="GO" id="GO:0003729">
    <property type="term" value="F:mRNA binding"/>
    <property type="evidence" value="ECO:0007669"/>
    <property type="project" value="UniProtKB-ARBA"/>
</dbReference>
<comment type="caution">
    <text evidence="8">The sequence shown here is derived from an EMBL/GenBank/DDBJ whole genome shotgun (WGS) entry which is preliminary data.</text>
</comment>
<evidence type="ECO:0000259" key="7">
    <source>
        <dbReference type="PROSITE" id="PS50103"/>
    </source>
</evidence>
<dbReference type="GO" id="GO:0008270">
    <property type="term" value="F:zinc ion binding"/>
    <property type="evidence" value="ECO:0007669"/>
    <property type="project" value="UniProtKB-KW"/>
</dbReference>
<dbReference type="Proteomes" id="UP001558713">
    <property type="component" value="Unassembled WGS sequence"/>
</dbReference>
<dbReference type="InterPro" id="IPR036855">
    <property type="entry name" value="Znf_CCCH_sf"/>
</dbReference>
<dbReference type="PROSITE" id="PS50103">
    <property type="entry name" value="ZF_C3H1"/>
    <property type="match status" value="4"/>
</dbReference>
<keyword evidence="1 5" id="KW-0479">Metal-binding</keyword>
<feature type="domain" description="C3H1-type" evidence="7">
    <location>
        <begin position="46"/>
        <end position="74"/>
    </location>
</feature>
<dbReference type="Pfam" id="PF00642">
    <property type="entry name" value="zf-CCCH"/>
    <property type="match status" value="4"/>
</dbReference>
<evidence type="ECO:0000256" key="3">
    <source>
        <dbReference type="ARBA" id="ARBA00022833"/>
    </source>
</evidence>
<proteinExistence type="predicted"/>
<sequence length="414" mass="46090">MRPMSDTQHVQSSIVSIRSSDKIEDASRKMKVNENGVEQTNPYPDRPGERDCQFYLRTGLCGYGSSCRFNHPTHRPQGIAYYKEELPERFGQPDCEYYLKTGACKYGSTCKYHHPKDRNGAQPVLFNAICLPMRQGEKPCPYYLRTGTCRFGAACKFDHPQPGNGHSTAYGMSSFPCAGLQYASGLLTVRPTYATLPRPQVPQSYVPIMVSPSQALLPHQGWATYMAASNSMYNVKNHQPYYSGSSASVPVAVAFNRGLPESYEQPECRFFMNTGTCKYGDDCKYNHPGVRISPPPPPRNLMNSFVLPARPGQPACGDLRSYGFSKFEPNCKFDHSMLPYPGLSMSSSLPTPYGSRVSNHQRISPSPSRSVSKCLSNVKHDVKKESSETEKQEDDSEQLNNSKVQDLSEKSSSA</sequence>
<dbReference type="EMBL" id="JBANAX010000414">
    <property type="protein sequence ID" value="KAL1209568.1"/>
    <property type="molecule type" value="Genomic_DNA"/>
</dbReference>
<feature type="zinc finger region" description="C3H1-type" evidence="5">
    <location>
        <begin position="262"/>
        <end position="290"/>
    </location>
</feature>
<evidence type="ECO:0000256" key="1">
    <source>
        <dbReference type="ARBA" id="ARBA00022723"/>
    </source>
</evidence>
<keyword evidence="4" id="KW-0238">DNA-binding</keyword>
<dbReference type="PANTHER" id="PTHR12506">
    <property type="entry name" value="PROTEIN PHOSPHATASE RELATED"/>
    <property type="match status" value="1"/>
</dbReference>
<dbReference type="Gene3D" id="2.30.30.1190">
    <property type="match status" value="1"/>
</dbReference>
<feature type="region of interest" description="Disordered" evidence="6">
    <location>
        <begin position="348"/>
        <end position="414"/>
    </location>
</feature>
<feature type="compositionally biased region" description="Basic and acidic residues" evidence="6">
    <location>
        <begin position="19"/>
        <end position="32"/>
    </location>
</feature>
<evidence type="ECO:0000256" key="5">
    <source>
        <dbReference type="PROSITE-ProRule" id="PRU00723"/>
    </source>
</evidence>
<feature type="domain" description="C3H1-type" evidence="7">
    <location>
        <begin position="89"/>
        <end position="117"/>
    </location>
</feature>
<feature type="domain" description="C3H1-type" evidence="7">
    <location>
        <begin position="262"/>
        <end position="290"/>
    </location>
</feature>
<feature type="compositionally biased region" description="Polar residues" evidence="6">
    <location>
        <begin position="348"/>
        <end position="375"/>
    </location>
</feature>
<feature type="compositionally biased region" description="Polar residues" evidence="6">
    <location>
        <begin position="398"/>
        <end position="414"/>
    </location>
</feature>
<feature type="zinc finger region" description="C3H1-type" evidence="5">
    <location>
        <begin position="89"/>
        <end position="117"/>
    </location>
</feature>
<evidence type="ECO:0000256" key="6">
    <source>
        <dbReference type="SAM" id="MobiDB-lite"/>
    </source>
</evidence>
<feature type="zinc finger region" description="C3H1-type" evidence="5">
    <location>
        <begin position="46"/>
        <end position="74"/>
    </location>
</feature>
<feature type="zinc finger region" description="C3H1-type" evidence="5">
    <location>
        <begin position="134"/>
        <end position="162"/>
    </location>
</feature>
<evidence type="ECO:0000256" key="2">
    <source>
        <dbReference type="ARBA" id="ARBA00022771"/>
    </source>
</evidence>
<evidence type="ECO:0000313" key="9">
    <source>
        <dbReference type="Proteomes" id="UP001558713"/>
    </source>
</evidence>
<dbReference type="Gene3D" id="4.10.1000.10">
    <property type="entry name" value="Zinc finger, CCCH-type"/>
    <property type="match status" value="2"/>
</dbReference>
<feature type="compositionally biased region" description="Basic and acidic residues" evidence="6">
    <location>
        <begin position="378"/>
        <end position="390"/>
    </location>
</feature>
<protein>
    <submittedName>
        <fullName evidence="8">Zinc finger CCCH domain-containing protein 3</fullName>
    </submittedName>
</protein>
<dbReference type="InterPro" id="IPR050974">
    <property type="entry name" value="Plant_ZF_CCCH"/>
</dbReference>
<evidence type="ECO:0000313" key="8">
    <source>
        <dbReference type="EMBL" id="KAL1209568.1"/>
    </source>
</evidence>
<keyword evidence="3 5" id="KW-0862">Zinc</keyword>
<organism evidence="8 9">
    <name type="scientific">Cardamine amara subsp. amara</name>
    <dbReference type="NCBI Taxonomy" id="228776"/>
    <lineage>
        <taxon>Eukaryota</taxon>
        <taxon>Viridiplantae</taxon>
        <taxon>Streptophyta</taxon>
        <taxon>Embryophyta</taxon>
        <taxon>Tracheophyta</taxon>
        <taxon>Spermatophyta</taxon>
        <taxon>Magnoliopsida</taxon>
        <taxon>eudicotyledons</taxon>
        <taxon>Gunneridae</taxon>
        <taxon>Pentapetalae</taxon>
        <taxon>rosids</taxon>
        <taxon>malvids</taxon>
        <taxon>Brassicales</taxon>
        <taxon>Brassicaceae</taxon>
        <taxon>Cardamineae</taxon>
        <taxon>Cardamine</taxon>
    </lineage>
</organism>